<dbReference type="Pfam" id="PF06821">
    <property type="entry name" value="Ser_hydrolase"/>
    <property type="match status" value="1"/>
</dbReference>
<dbReference type="AlphaFoldDB" id="A0A9X1NU32"/>
<dbReference type="InterPro" id="IPR010662">
    <property type="entry name" value="RBBP9/YdeN"/>
</dbReference>
<dbReference type="RefSeq" id="WP_231813856.1">
    <property type="nucleotide sequence ID" value="NZ_JAJOZR010000005.1"/>
</dbReference>
<keyword evidence="1" id="KW-0378">Hydrolase</keyword>
<evidence type="ECO:0000313" key="2">
    <source>
        <dbReference type="Proteomes" id="UP001139089"/>
    </source>
</evidence>
<reference evidence="1" key="1">
    <citation type="submission" date="2021-12" db="EMBL/GenBank/DDBJ databases">
        <authorList>
            <person name="Li Y."/>
        </authorList>
    </citation>
    <scope>NUCLEOTIDE SEQUENCE</scope>
    <source>
        <strain evidence="1">DKSPLA3</strain>
    </source>
</reference>
<keyword evidence="2" id="KW-1185">Reference proteome</keyword>
<dbReference type="Proteomes" id="UP001139089">
    <property type="component" value="Unassembled WGS sequence"/>
</dbReference>
<dbReference type="SUPFAM" id="SSF53474">
    <property type="entry name" value="alpha/beta-Hydrolases"/>
    <property type="match status" value="1"/>
</dbReference>
<accession>A0A9X1NU32</accession>
<evidence type="ECO:0000313" key="1">
    <source>
        <dbReference type="EMBL" id="MCD7109338.1"/>
    </source>
</evidence>
<dbReference type="GO" id="GO:0016787">
    <property type="term" value="F:hydrolase activity"/>
    <property type="evidence" value="ECO:0007669"/>
    <property type="project" value="UniProtKB-KW"/>
</dbReference>
<protein>
    <submittedName>
        <fullName evidence="1">Alpha/beta hydrolase</fullName>
    </submittedName>
</protein>
<comment type="caution">
    <text evidence="1">The sequence shown here is derived from an EMBL/GenBank/DDBJ whole genome shotgun (WGS) entry which is preliminary data.</text>
</comment>
<dbReference type="EMBL" id="JAJOZR010000005">
    <property type="protein sequence ID" value="MCD7109338.1"/>
    <property type="molecule type" value="Genomic_DNA"/>
</dbReference>
<sequence length="195" mass="21250">MLIVPGLFGSGDGHWQRIWHADRPQTRMLQQADWEHPDLETWLAAMDAAVEAAGETYIIAHSLGCLLTAHLGQRPSARRVRGAFLVAPCDLRRTEALHPARLSFAAPPAMPLPFPSLIIGSLDDPYMAPGELDRLRDDLESPLHTIGAAGHINIASGYGRWAQGYALFDAFRADVEGGAMVDAQPAFAERSAAYR</sequence>
<proteinExistence type="predicted"/>
<gene>
    <name evidence="1" type="ORF">LRX75_09785</name>
</gene>
<name>A0A9X1NU32_9HYPH</name>
<dbReference type="Gene3D" id="3.40.50.1820">
    <property type="entry name" value="alpha/beta hydrolase"/>
    <property type="match status" value="1"/>
</dbReference>
<organism evidence="1 2">
    <name type="scientific">Rhizobium quercicola</name>
    <dbReference type="NCBI Taxonomy" id="2901226"/>
    <lineage>
        <taxon>Bacteria</taxon>
        <taxon>Pseudomonadati</taxon>
        <taxon>Pseudomonadota</taxon>
        <taxon>Alphaproteobacteria</taxon>
        <taxon>Hyphomicrobiales</taxon>
        <taxon>Rhizobiaceae</taxon>
        <taxon>Rhizobium/Agrobacterium group</taxon>
        <taxon>Rhizobium</taxon>
    </lineage>
</organism>
<dbReference type="InterPro" id="IPR029058">
    <property type="entry name" value="AB_hydrolase_fold"/>
</dbReference>